<gene>
    <name evidence="2" type="ORF">B0F88_111150</name>
</gene>
<dbReference type="EMBL" id="PTIY01000011">
    <property type="protein sequence ID" value="PPK68742.1"/>
    <property type="molecule type" value="Genomic_DNA"/>
</dbReference>
<protein>
    <recommendedName>
        <fullName evidence="4">Histidine phosphatase family protein</fullName>
    </recommendedName>
</protein>
<reference evidence="2 3" key="1">
    <citation type="submission" date="2018-02" db="EMBL/GenBank/DDBJ databases">
        <title>Subsurface microbial communities from deep shales in Ohio and West Virginia, USA.</title>
        <authorList>
            <person name="Wrighton K."/>
        </authorList>
    </citation>
    <scope>NUCLEOTIDE SEQUENCE [LARGE SCALE GENOMIC DNA]</scope>
    <source>
        <strain evidence="2 3">OWC-G53F</strain>
    </source>
</reference>
<dbReference type="AlphaFoldDB" id="A0A2S6GU20"/>
<evidence type="ECO:0000313" key="2">
    <source>
        <dbReference type="EMBL" id="PPK68742.1"/>
    </source>
</evidence>
<dbReference type="RefSeq" id="WP_104424574.1">
    <property type="nucleotide sequence ID" value="NZ_PTIY01000011.1"/>
</dbReference>
<evidence type="ECO:0008006" key="4">
    <source>
        <dbReference type="Google" id="ProtNLM"/>
    </source>
</evidence>
<dbReference type="OrthoDB" id="7001291at2"/>
<proteinExistence type="predicted"/>
<evidence type="ECO:0000313" key="3">
    <source>
        <dbReference type="Proteomes" id="UP000238071"/>
    </source>
</evidence>
<keyword evidence="3" id="KW-1185">Reference proteome</keyword>
<evidence type="ECO:0000256" key="1">
    <source>
        <dbReference type="SAM" id="SignalP"/>
    </source>
</evidence>
<dbReference type="PROSITE" id="PS51257">
    <property type="entry name" value="PROKAR_LIPOPROTEIN"/>
    <property type="match status" value="1"/>
</dbReference>
<sequence>MKKTILLAVLAGIAVSALSFSCIAQAEPDNNLKVVIIRHGEKPDPGDNLSCQGENRALQLPAVLYQKFNIPDYTYVPTLGLGKATKHARMFQTVSPFAIKYNLTVDSKYEEDDYSKVAKNVLEKTGTVLMVWEHKAIPHIAEQLGVKNPPSWQGQDFDSIWVITYPEGKAELSIDQEGLKPSADCNF</sequence>
<name>A0A2S6GU20_9GAMM</name>
<keyword evidence="1" id="KW-0732">Signal</keyword>
<accession>A0A2S6GU20</accession>
<feature type="chain" id="PRO_5018206725" description="Histidine phosphatase family protein" evidence="1">
    <location>
        <begin position="27"/>
        <end position="187"/>
    </location>
</feature>
<dbReference type="Proteomes" id="UP000238071">
    <property type="component" value="Unassembled WGS sequence"/>
</dbReference>
<comment type="caution">
    <text evidence="2">The sequence shown here is derived from an EMBL/GenBank/DDBJ whole genome shotgun (WGS) entry which is preliminary data.</text>
</comment>
<organism evidence="2 3">
    <name type="scientific">Methylobacter tundripaludum</name>
    <dbReference type="NCBI Taxonomy" id="173365"/>
    <lineage>
        <taxon>Bacteria</taxon>
        <taxon>Pseudomonadati</taxon>
        <taxon>Pseudomonadota</taxon>
        <taxon>Gammaproteobacteria</taxon>
        <taxon>Methylococcales</taxon>
        <taxon>Methylococcaceae</taxon>
        <taxon>Methylobacter</taxon>
    </lineage>
</organism>
<feature type="signal peptide" evidence="1">
    <location>
        <begin position="1"/>
        <end position="26"/>
    </location>
</feature>